<keyword evidence="1" id="KW-0677">Repeat</keyword>
<dbReference type="InterPro" id="IPR036315">
    <property type="entry name" value="BRCA2_hlx_sf"/>
</dbReference>
<evidence type="ECO:0000313" key="10">
    <source>
        <dbReference type="EMBL" id="KAH9373611.1"/>
    </source>
</evidence>
<feature type="region of interest" description="Disordered" evidence="6">
    <location>
        <begin position="1040"/>
        <end position="1076"/>
    </location>
</feature>
<dbReference type="PROSITE" id="PS50138">
    <property type="entry name" value="BRCA2_REPEAT"/>
    <property type="match status" value="2"/>
</dbReference>
<evidence type="ECO:0000256" key="5">
    <source>
        <dbReference type="ARBA" id="ARBA00023204"/>
    </source>
</evidence>
<evidence type="ECO:0000256" key="1">
    <source>
        <dbReference type="ARBA" id="ARBA00022737"/>
    </source>
</evidence>
<dbReference type="Pfam" id="PF09103">
    <property type="entry name" value="BRCA-2_OB1"/>
    <property type="match status" value="1"/>
</dbReference>
<evidence type="ECO:0000256" key="6">
    <source>
        <dbReference type="SAM" id="MobiDB-lite"/>
    </source>
</evidence>
<dbReference type="InterPro" id="IPR015188">
    <property type="entry name" value="BRCA2_OB_3"/>
</dbReference>
<proteinExistence type="predicted"/>
<evidence type="ECO:0000259" key="8">
    <source>
        <dbReference type="Pfam" id="PF09104"/>
    </source>
</evidence>
<dbReference type="OMA" id="HIRIYYM"/>
<dbReference type="Pfam" id="PF00634">
    <property type="entry name" value="BRCA2"/>
    <property type="match status" value="1"/>
</dbReference>
<reference evidence="10 11" key="1">
    <citation type="journal article" date="2020" name="Cell">
        <title>Large-Scale Comparative Analyses of Tick Genomes Elucidate Their Genetic Diversity and Vector Capacities.</title>
        <authorList>
            <consortium name="Tick Genome and Microbiome Consortium (TIGMIC)"/>
            <person name="Jia N."/>
            <person name="Wang J."/>
            <person name="Shi W."/>
            <person name="Du L."/>
            <person name="Sun Y."/>
            <person name="Zhan W."/>
            <person name="Jiang J.F."/>
            <person name="Wang Q."/>
            <person name="Zhang B."/>
            <person name="Ji P."/>
            <person name="Bell-Sakyi L."/>
            <person name="Cui X.M."/>
            <person name="Yuan T.T."/>
            <person name="Jiang B.G."/>
            <person name="Yang W.F."/>
            <person name="Lam T.T."/>
            <person name="Chang Q.C."/>
            <person name="Ding S.J."/>
            <person name="Wang X.J."/>
            <person name="Zhu J.G."/>
            <person name="Ruan X.D."/>
            <person name="Zhao L."/>
            <person name="Wei J.T."/>
            <person name="Ye R.Z."/>
            <person name="Que T.C."/>
            <person name="Du C.H."/>
            <person name="Zhou Y.H."/>
            <person name="Cheng J.X."/>
            <person name="Dai P.F."/>
            <person name="Guo W.B."/>
            <person name="Han X.H."/>
            <person name="Huang E.J."/>
            <person name="Li L.F."/>
            <person name="Wei W."/>
            <person name="Gao Y.C."/>
            <person name="Liu J.Z."/>
            <person name="Shao H.Z."/>
            <person name="Wang X."/>
            <person name="Wang C.C."/>
            <person name="Yang T.C."/>
            <person name="Huo Q.B."/>
            <person name="Li W."/>
            <person name="Chen H.Y."/>
            <person name="Chen S.E."/>
            <person name="Zhou L.G."/>
            <person name="Ni X.B."/>
            <person name="Tian J.H."/>
            <person name="Sheng Y."/>
            <person name="Liu T."/>
            <person name="Pan Y.S."/>
            <person name="Xia L.Y."/>
            <person name="Li J."/>
            <person name="Zhao F."/>
            <person name="Cao W.C."/>
        </authorList>
    </citation>
    <scope>NUCLEOTIDE SEQUENCE [LARGE SCALE GENOMIC DNA]</scope>
    <source>
        <strain evidence="10">HaeL-2018</strain>
    </source>
</reference>
<dbReference type="Pfam" id="PF09169">
    <property type="entry name" value="BRCA-2_helical"/>
    <property type="match status" value="1"/>
</dbReference>
<dbReference type="Pfam" id="PF09104">
    <property type="entry name" value="BRCA-2_OB3"/>
    <property type="match status" value="1"/>
</dbReference>
<dbReference type="GO" id="GO:0003677">
    <property type="term" value="F:DNA binding"/>
    <property type="evidence" value="ECO:0007669"/>
    <property type="project" value="UniProtKB-KW"/>
</dbReference>
<dbReference type="InterPro" id="IPR015525">
    <property type="entry name" value="BRCA2"/>
</dbReference>
<keyword evidence="3" id="KW-0238">DNA-binding</keyword>
<comment type="caution">
    <text evidence="10">The sequence shown here is derived from an EMBL/GenBank/DDBJ whole genome shotgun (WGS) entry which is preliminary data.</text>
</comment>
<evidence type="ECO:0000256" key="3">
    <source>
        <dbReference type="ARBA" id="ARBA00023125"/>
    </source>
</evidence>
<feature type="domain" description="BRCA2 OB1" evidence="7">
    <location>
        <begin position="425"/>
        <end position="533"/>
    </location>
</feature>
<organism evidence="10 11">
    <name type="scientific">Haemaphysalis longicornis</name>
    <name type="common">Bush tick</name>
    <dbReference type="NCBI Taxonomy" id="44386"/>
    <lineage>
        <taxon>Eukaryota</taxon>
        <taxon>Metazoa</taxon>
        <taxon>Ecdysozoa</taxon>
        <taxon>Arthropoda</taxon>
        <taxon>Chelicerata</taxon>
        <taxon>Arachnida</taxon>
        <taxon>Acari</taxon>
        <taxon>Parasitiformes</taxon>
        <taxon>Ixodida</taxon>
        <taxon>Ixodoidea</taxon>
        <taxon>Ixodidae</taxon>
        <taxon>Haemaphysalinae</taxon>
        <taxon>Haemaphysalis</taxon>
    </lineage>
</organism>
<keyword evidence="4" id="KW-0233">DNA recombination</keyword>
<dbReference type="SUPFAM" id="SSF81878">
    <property type="entry name" value="BRCA2 tower domain"/>
    <property type="match status" value="1"/>
</dbReference>
<dbReference type="VEuPathDB" id="VectorBase:HLOH_054860"/>
<evidence type="ECO:0008006" key="12">
    <source>
        <dbReference type="Google" id="ProtNLM"/>
    </source>
</evidence>
<dbReference type="CDD" id="cd04493">
    <property type="entry name" value="BRCA2DBD_OB1"/>
    <property type="match status" value="1"/>
</dbReference>
<dbReference type="EMBL" id="JABSTR010000006">
    <property type="protein sequence ID" value="KAH9373611.1"/>
    <property type="molecule type" value="Genomic_DNA"/>
</dbReference>
<gene>
    <name evidence="10" type="ORF">HPB48_014792</name>
</gene>
<feature type="domain" description="Breast cancer type 2 susceptibility protein helical" evidence="9">
    <location>
        <begin position="300"/>
        <end position="422"/>
    </location>
</feature>
<dbReference type="GO" id="GO:0000724">
    <property type="term" value="P:double-strand break repair via homologous recombination"/>
    <property type="evidence" value="ECO:0007669"/>
    <property type="project" value="InterPro"/>
</dbReference>
<evidence type="ECO:0000259" key="9">
    <source>
        <dbReference type="Pfam" id="PF09169"/>
    </source>
</evidence>
<dbReference type="Proteomes" id="UP000821853">
    <property type="component" value="Chromosome 4"/>
</dbReference>
<keyword evidence="11" id="KW-1185">Reference proteome</keyword>
<dbReference type="AlphaFoldDB" id="A0A9J6GEI5"/>
<sequence length="1076" mass="116726">MTAGGKSVFIQEEGLTRAHQLFSDTTAGISDNQPQPKTVGTFFSTGSGKIVEVSADSLKKSKELLGETNNTSPPAIHLHLHFAAESKDGAHTSFTAGLEQAVSVSKNSTAPENDNKKELAALTSKQENAQPGLKQYTPTAGKARPSPNVSASSAASDKRTPVGGLSRLGHTPSPMFASKLRPGVRTPSFVTPFKTVGFGKAATPVAPRGAVGGPPRSLFQRKASPAGEAVDLAEGHQGATTVAQGRSAGGTSQVLLAGRGQVKQQHFSKVLKYEDPARSFKVWCRGFINTVVVNIKVFIFQLKGYGVLDSTTTITSENAADFVFRVSASDSLLILGDGATVQLSSSEVMLGREEFYRAFLSMPGVDGKLVSESWLDNHYRWVVWKLASMELHCPQVFGGRSLTPDQVMLQLKYRYDIEIDHSSRSALRKIYERDDIPSKSLVLCVSAVMVKEGGAMQVELTDGWYGIRAELDEPLSELVSTGRIFVGLKILTSGAELVGSSEACPPLEAPPDAALKLSYNSTRRARWDTRLGYFVVPRPFRVSLSSLHPKGGLVGRVDCLVIRAYPIMYLEMLPNGMGVMRNEAEERVIAAKHEKLRAAFTEKLTAEVLSQVEKTDTEELSLSGIQMSYSVKQIQGLSSGRDIWKAMRNSSDPLEIERILTEEQVHLLRRFQEEQLCRRQADIQQKLESALQAAVEENKAKFSDRIFALSVIPQCPKERVVIPVLKVLVGGIHEEDLRKNICCLLCVWRPTDDTRETLKQGRALSLYNVNVTAPRQVLPDVQNSAVELSTTKTTQFEPVDCPDHIRIYYMRQVTSFPVLLTESGSQGRAVDIVGCVVRVSPHKEGTVLTLADAKLNFVHLVANKKALPAGDSIEKGQFLSATDVTLRTGSGERMATLETTEFSLVTSAPSGGDLQRALSALKASIPDPTGFVVAALARLQAPARVLSPAVQRPQCTTPVISRPTRFATPNGTALARTPCAATRATPKQSAAADLDGLVLPKQPIAVEPGSPAEALQKQVRSRIALLERYAALEPIPCFTTTPSPKAATPYQRPKMVAPQVRARKSPPEVTPPMELE</sequence>
<dbReference type="Gene3D" id="2.40.50.140">
    <property type="entry name" value="Nucleic acid-binding proteins"/>
    <property type="match status" value="4"/>
</dbReference>
<evidence type="ECO:0000256" key="2">
    <source>
        <dbReference type="ARBA" id="ARBA00022763"/>
    </source>
</evidence>
<feature type="domain" description="BRCA2 OB3" evidence="8">
    <location>
        <begin position="828"/>
        <end position="940"/>
    </location>
</feature>
<protein>
    <recommendedName>
        <fullName evidence="12">Tower domain-containing protein</fullName>
    </recommendedName>
</protein>
<feature type="region of interest" description="Disordered" evidence="6">
    <location>
        <begin position="122"/>
        <end position="180"/>
    </location>
</feature>
<dbReference type="InterPro" id="IPR015252">
    <property type="entry name" value="BRCA2_hlx"/>
</dbReference>
<keyword evidence="2" id="KW-0227">DNA damage</keyword>
<evidence type="ECO:0000313" key="11">
    <source>
        <dbReference type="Proteomes" id="UP000821853"/>
    </source>
</evidence>
<dbReference type="InterPro" id="IPR012340">
    <property type="entry name" value="NA-bd_OB-fold"/>
</dbReference>
<dbReference type="PANTHER" id="PTHR11289:SF0">
    <property type="entry name" value="BREAST CANCER TYPE 2 SUSCEPTIBILITY PROTEIN"/>
    <property type="match status" value="1"/>
</dbReference>
<dbReference type="GO" id="GO:0005634">
    <property type="term" value="C:nucleus"/>
    <property type="evidence" value="ECO:0007669"/>
    <property type="project" value="TreeGrafter"/>
</dbReference>
<dbReference type="GO" id="GO:0006355">
    <property type="term" value="P:regulation of DNA-templated transcription"/>
    <property type="evidence" value="ECO:0007669"/>
    <property type="project" value="TreeGrafter"/>
</dbReference>
<accession>A0A9J6GEI5</accession>
<evidence type="ECO:0000259" key="7">
    <source>
        <dbReference type="Pfam" id="PF09103"/>
    </source>
</evidence>
<dbReference type="InterPro" id="IPR015187">
    <property type="entry name" value="BRCA2_OB_1"/>
</dbReference>
<dbReference type="InterPro" id="IPR002093">
    <property type="entry name" value="BRCA2_repeat"/>
</dbReference>
<name>A0A9J6GEI5_HAELO</name>
<dbReference type="OrthoDB" id="6510875at2759"/>
<dbReference type="SUPFAM" id="SSF81872">
    <property type="entry name" value="BRCA2 helical domain"/>
    <property type="match status" value="1"/>
</dbReference>
<evidence type="ECO:0000256" key="4">
    <source>
        <dbReference type="ARBA" id="ARBA00023172"/>
    </source>
</evidence>
<dbReference type="SUPFAM" id="SSF50249">
    <property type="entry name" value="Nucleic acid-binding proteins"/>
    <property type="match status" value="3"/>
</dbReference>
<dbReference type="PANTHER" id="PTHR11289">
    <property type="entry name" value="BREAST CANCER TYPE 2 SUSCEPTIBILITY PROTEIN BRCA2"/>
    <property type="match status" value="1"/>
</dbReference>
<keyword evidence="5" id="KW-0234">DNA repair</keyword>